<protein>
    <submittedName>
        <fullName evidence="3">DNA-binding transcriptional regulator, MerR family</fullName>
    </submittedName>
</protein>
<dbReference type="SMART" id="SM00422">
    <property type="entry name" value="HTH_MERR"/>
    <property type="match status" value="1"/>
</dbReference>
<gene>
    <name evidence="3" type="ORF">SAMN02745202_00271</name>
</gene>
<dbReference type="SUPFAM" id="SSF46955">
    <property type="entry name" value="Putative DNA-binding domain"/>
    <property type="match status" value="1"/>
</dbReference>
<evidence type="ECO:0000259" key="2">
    <source>
        <dbReference type="PROSITE" id="PS50937"/>
    </source>
</evidence>
<dbReference type="Gene3D" id="1.10.1660.10">
    <property type="match status" value="1"/>
</dbReference>
<dbReference type="GO" id="GO:0003700">
    <property type="term" value="F:DNA-binding transcription factor activity"/>
    <property type="evidence" value="ECO:0007669"/>
    <property type="project" value="InterPro"/>
</dbReference>
<dbReference type="RefSeq" id="WP_025070280.1">
    <property type="nucleotide sequence ID" value="NZ_FUXK01000002.1"/>
</dbReference>
<keyword evidence="1 3" id="KW-0238">DNA-binding</keyword>
<dbReference type="Proteomes" id="UP000190065">
    <property type="component" value="Unassembled WGS sequence"/>
</dbReference>
<dbReference type="EMBL" id="FUXK01000002">
    <property type="protein sequence ID" value="SJZ48404.1"/>
    <property type="molecule type" value="Genomic_DNA"/>
</dbReference>
<name>A0A1T4L100_9BACT</name>
<dbReference type="InterPro" id="IPR000551">
    <property type="entry name" value="MerR-type_HTH_dom"/>
</dbReference>
<dbReference type="Pfam" id="PF13411">
    <property type="entry name" value="MerR_1"/>
    <property type="match status" value="1"/>
</dbReference>
<dbReference type="eggNOG" id="COG0789">
    <property type="taxonomic scope" value="Bacteria"/>
</dbReference>
<dbReference type="PANTHER" id="PTHR30204:SF15">
    <property type="entry name" value="BLL5018 PROTEIN"/>
    <property type="match status" value="1"/>
</dbReference>
<proteinExistence type="predicted"/>
<evidence type="ECO:0000313" key="3">
    <source>
        <dbReference type="EMBL" id="SJZ48404.1"/>
    </source>
</evidence>
<sequence>MALNKNKNLKRYFTIKEVAQKLDVTESTLRYWEKEFSILRPKIQEGTKIRLYTEQNMEQVKLIYNLVKVRGFKIAAAKKMLSANRLGVEKTAVVLEKLMAVRDELQAMKRHLDGMV</sequence>
<evidence type="ECO:0000313" key="4">
    <source>
        <dbReference type="Proteomes" id="UP000190065"/>
    </source>
</evidence>
<reference evidence="3 4" key="1">
    <citation type="submission" date="2017-02" db="EMBL/GenBank/DDBJ databases">
        <authorList>
            <person name="Peterson S.W."/>
        </authorList>
    </citation>
    <scope>NUCLEOTIDE SEQUENCE [LARGE SCALE GENOMIC DNA]</scope>
    <source>
        <strain evidence="3 4">ATCC 43324</strain>
    </source>
</reference>
<dbReference type="STRING" id="28136.SAMN02745202_00271"/>
<feature type="domain" description="HTH merR-type" evidence="2">
    <location>
        <begin position="12"/>
        <end position="83"/>
    </location>
</feature>
<dbReference type="AlphaFoldDB" id="A0A1T4L100"/>
<accession>A0A1T4L100</accession>
<dbReference type="GO" id="GO:0003677">
    <property type="term" value="F:DNA binding"/>
    <property type="evidence" value="ECO:0007669"/>
    <property type="project" value="UniProtKB-KW"/>
</dbReference>
<dbReference type="InterPro" id="IPR009061">
    <property type="entry name" value="DNA-bd_dom_put_sf"/>
</dbReference>
<evidence type="ECO:0000256" key="1">
    <source>
        <dbReference type="ARBA" id="ARBA00023125"/>
    </source>
</evidence>
<dbReference type="InterPro" id="IPR047057">
    <property type="entry name" value="MerR_fam"/>
</dbReference>
<dbReference type="PROSITE" id="PS50937">
    <property type="entry name" value="HTH_MERR_2"/>
    <property type="match status" value="1"/>
</dbReference>
<organism evidence="3 4">
    <name type="scientific">Segatella oulorum</name>
    <dbReference type="NCBI Taxonomy" id="28136"/>
    <lineage>
        <taxon>Bacteria</taxon>
        <taxon>Pseudomonadati</taxon>
        <taxon>Bacteroidota</taxon>
        <taxon>Bacteroidia</taxon>
        <taxon>Bacteroidales</taxon>
        <taxon>Prevotellaceae</taxon>
        <taxon>Segatella</taxon>
    </lineage>
</organism>
<dbReference type="PANTHER" id="PTHR30204">
    <property type="entry name" value="REDOX-CYCLING DRUG-SENSING TRANSCRIPTIONAL ACTIVATOR SOXR"/>
    <property type="match status" value="1"/>
</dbReference>